<evidence type="ECO:0000313" key="3">
    <source>
        <dbReference type="EMBL" id="VEL26862.1"/>
    </source>
</evidence>
<name>A0A3S5ARX4_9PLAT</name>
<gene>
    <name evidence="3" type="ORF">PXEA_LOCUS20302</name>
</gene>
<dbReference type="AlphaFoldDB" id="A0A3S5ARX4"/>
<feature type="signal peptide" evidence="2">
    <location>
        <begin position="1"/>
        <end position="25"/>
    </location>
</feature>
<protein>
    <submittedName>
        <fullName evidence="3">Uncharacterized protein</fullName>
    </submittedName>
</protein>
<evidence type="ECO:0000313" key="4">
    <source>
        <dbReference type="Proteomes" id="UP000784294"/>
    </source>
</evidence>
<comment type="caution">
    <text evidence="3">The sequence shown here is derived from an EMBL/GenBank/DDBJ whole genome shotgun (WGS) entry which is preliminary data.</text>
</comment>
<organism evidence="3 4">
    <name type="scientific">Protopolystoma xenopodis</name>
    <dbReference type="NCBI Taxonomy" id="117903"/>
    <lineage>
        <taxon>Eukaryota</taxon>
        <taxon>Metazoa</taxon>
        <taxon>Spiralia</taxon>
        <taxon>Lophotrochozoa</taxon>
        <taxon>Platyhelminthes</taxon>
        <taxon>Monogenea</taxon>
        <taxon>Polyopisthocotylea</taxon>
        <taxon>Polystomatidea</taxon>
        <taxon>Polystomatidae</taxon>
        <taxon>Protopolystoma</taxon>
    </lineage>
</organism>
<sequence>MIFETKYFNVSLYLIVFILTNVCSTDPTKTSRLSSRPSKKLSLVDKSKRVCSFKSDLNSDLTSDLKSRLISLHKPDLQTSLSLDSLKTDRSTSPTIFVSNRVPFDQNNNGNMNGPGFEQTSTGQGASTLPSLGPNRFWGRRNLHLVHPTRPLSLRGLYLPVATALSTDSIDNGSLGSSTLVKDMQTPPSSSSTNLTEAGTATLPDSPASTYLLSGGSGLSSAGFGLSSGTGGSGAPGPILATDTAGSLATMHDLLEWQWDQASSLLMQQAEGSDSQ</sequence>
<dbReference type="Proteomes" id="UP000784294">
    <property type="component" value="Unassembled WGS sequence"/>
</dbReference>
<dbReference type="EMBL" id="CAAALY010083242">
    <property type="protein sequence ID" value="VEL26862.1"/>
    <property type="molecule type" value="Genomic_DNA"/>
</dbReference>
<reference evidence="3" key="1">
    <citation type="submission" date="2018-11" db="EMBL/GenBank/DDBJ databases">
        <authorList>
            <consortium name="Pathogen Informatics"/>
        </authorList>
    </citation>
    <scope>NUCLEOTIDE SEQUENCE</scope>
</reference>
<evidence type="ECO:0000256" key="2">
    <source>
        <dbReference type="SAM" id="SignalP"/>
    </source>
</evidence>
<keyword evidence="4" id="KW-1185">Reference proteome</keyword>
<feature type="chain" id="PRO_5018746121" evidence="2">
    <location>
        <begin position="26"/>
        <end position="276"/>
    </location>
</feature>
<proteinExistence type="predicted"/>
<feature type="region of interest" description="Disordered" evidence="1">
    <location>
        <begin position="176"/>
        <end position="207"/>
    </location>
</feature>
<keyword evidence="2" id="KW-0732">Signal</keyword>
<dbReference type="OrthoDB" id="20839at2759"/>
<feature type="compositionally biased region" description="Polar residues" evidence="1">
    <location>
        <begin position="176"/>
        <end position="199"/>
    </location>
</feature>
<accession>A0A3S5ARX4</accession>
<evidence type="ECO:0000256" key="1">
    <source>
        <dbReference type="SAM" id="MobiDB-lite"/>
    </source>
</evidence>